<comment type="caution">
    <text evidence="1">The sequence shown here is derived from an EMBL/GenBank/DDBJ whole genome shotgun (WGS) entry which is preliminary data.</text>
</comment>
<dbReference type="Proteomes" id="UP000322454">
    <property type="component" value="Unassembled WGS sequence"/>
</dbReference>
<evidence type="ECO:0008006" key="3">
    <source>
        <dbReference type="Google" id="ProtNLM"/>
    </source>
</evidence>
<evidence type="ECO:0000313" key="1">
    <source>
        <dbReference type="EMBL" id="RZV39794.1"/>
    </source>
</evidence>
<reference evidence="1 2" key="1">
    <citation type="submission" date="2019-01" db="EMBL/GenBank/DDBJ databases">
        <title>Insights into ecological role of a new deltaproteobacterial order Candidatus Sinidesulfobacterales (Sva0485) by metagenomics and metatranscriptomics.</title>
        <authorList>
            <person name="Tan S."/>
            <person name="Liu J."/>
            <person name="Fang Y."/>
            <person name="Hedlund B."/>
            <person name="Lian Z.-H."/>
            <person name="Huang L.-Y."/>
            <person name="Li J.-T."/>
            <person name="Huang L.-N."/>
            <person name="Li W.-J."/>
            <person name="Jiang H.-C."/>
            <person name="Dong H.-L."/>
            <person name="Shu W.-S."/>
        </authorList>
    </citation>
    <scope>NUCLEOTIDE SEQUENCE [LARGE SCALE GENOMIC DNA]</scope>
    <source>
        <strain evidence="1">AP4</strain>
    </source>
</reference>
<dbReference type="AlphaFoldDB" id="A0A520XF29"/>
<accession>A0A520XF29</accession>
<proteinExistence type="predicted"/>
<sequence>MNFNAKKITFYAVIFSLLLFCLISMFSVNGYAFTTITILPGKLNNFRINVPHSVQAGSKFDVRLVALDDYGNVITDFAKKYEGLNINVNIGGQSNQEQLNIPASEFKKGIVNFDVSYKKAGKIEISSSFEGVEDESTPIHIYAGPFHNLKISAPKNVIAGVPFKVKIYAADQYGNPVKLMPKSNGSIKVYLTGDNFSIRPRIIPASYINDGAGKFNFISDRAGIGQLNFAINYGGRTHIFISKNINIRPSYFKKFLISTNIAQIPAGRPFIIKIVAVDKFGNVITNADRISGKVKLSLVSSGGIERSSVFNFKAFNKGIALVKTVFNKVGTFSIYAKPEGINFKQLKSGVPKVNRRIRAKSLLLYK</sequence>
<dbReference type="EMBL" id="SHMQ01000006">
    <property type="protein sequence ID" value="RZV39794.1"/>
    <property type="molecule type" value="Genomic_DNA"/>
</dbReference>
<name>A0A520XF29_9DELT</name>
<evidence type="ECO:0000313" key="2">
    <source>
        <dbReference type="Proteomes" id="UP000322454"/>
    </source>
</evidence>
<gene>
    <name evidence="1" type="ORF">EVJ48_03685</name>
</gene>
<protein>
    <recommendedName>
        <fullName evidence="3">Big-1 domain-containing protein</fullName>
    </recommendedName>
</protein>
<organism evidence="1 2">
    <name type="scientific">Candidatus Acidulodesulfobacterium acidiphilum</name>
    <dbReference type="NCBI Taxonomy" id="2597224"/>
    <lineage>
        <taxon>Bacteria</taxon>
        <taxon>Deltaproteobacteria</taxon>
        <taxon>Candidatus Acidulodesulfobacterales</taxon>
        <taxon>Candidatus Acidulodesulfobacterium</taxon>
    </lineage>
</organism>